<feature type="transmembrane region" description="Helical" evidence="9">
    <location>
        <begin position="283"/>
        <end position="305"/>
    </location>
</feature>
<evidence type="ECO:0000256" key="3">
    <source>
        <dbReference type="ARBA" id="ARBA00022692"/>
    </source>
</evidence>
<feature type="transmembrane region" description="Helical" evidence="9">
    <location>
        <begin position="160"/>
        <end position="179"/>
    </location>
</feature>
<feature type="transmembrane region" description="Helical" evidence="9">
    <location>
        <begin position="241"/>
        <end position="263"/>
    </location>
</feature>
<evidence type="ECO:0000256" key="1">
    <source>
        <dbReference type="ARBA" id="ARBA00004651"/>
    </source>
</evidence>
<dbReference type="InterPro" id="IPR017452">
    <property type="entry name" value="GPCR_Rhodpsn_7TM"/>
</dbReference>
<evidence type="ECO:0000256" key="9">
    <source>
        <dbReference type="SAM" id="Phobius"/>
    </source>
</evidence>
<dbReference type="GO" id="GO:0005886">
    <property type="term" value="C:plasma membrane"/>
    <property type="evidence" value="ECO:0007669"/>
    <property type="project" value="UniProtKB-SubCell"/>
</dbReference>
<keyword evidence="7" id="KW-0675">Receptor</keyword>
<keyword evidence="2" id="KW-1003">Cell membrane</keyword>
<name>A0A1I8A175_9BILA</name>
<keyword evidence="4 9" id="KW-1133">Transmembrane helix</keyword>
<protein>
    <submittedName>
        <fullName evidence="12">G_PROTEIN_RECEP_F1_2 domain-containing protein</fullName>
    </submittedName>
</protein>
<keyword evidence="3 9" id="KW-0812">Transmembrane</keyword>
<comment type="subcellular location">
    <subcellularLocation>
        <location evidence="1">Cell membrane</location>
        <topology evidence="1">Multi-pass membrane protein</topology>
    </subcellularLocation>
</comment>
<dbReference type="WBParaSite" id="L893_g3185.t1">
    <property type="protein sequence ID" value="L893_g3185.t1"/>
    <property type="gene ID" value="L893_g3185"/>
</dbReference>
<evidence type="ECO:0000256" key="8">
    <source>
        <dbReference type="ARBA" id="ARBA00023224"/>
    </source>
</evidence>
<organism evidence="11 12">
    <name type="scientific">Steinernema glaseri</name>
    <dbReference type="NCBI Taxonomy" id="37863"/>
    <lineage>
        <taxon>Eukaryota</taxon>
        <taxon>Metazoa</taxon>
        <taxon>Ecdysozoa</taxon>
        <taxon>Nematoda</taxon>
        <taxon>Chromadorea</taxon>
        <taxon>Rhabditida</taxon>
        <taxon>Tylenchina</taxon>
        <taxon>Panagrolaimomorpha</taxon>
        <taxon>Strongyloidoidea</taxon>
        <taxon>Steinernematidae</taxon>
        <taxon>Steinernema</taxon>
    </lineage>
</organism>
<evidence type="ECO:0000256" key="7">
    <source>
        <dbReference type="ARBA" id="ARBA00023170"/>
    </source>
</evidence>
<evidence type="ECO:0000256" key="6">
    <source>
        <dbReference type="ARBA" id="ARBA00023136"/>
    </source>
</evidence>
<sequence>MLIDFDESQYLSKITLMRHLWPEDSLLCCIENLSWDVMFLNAPEGRATFVIVLRFVLNINSTEQWSAHFSYDQRCETLQGRRSALMSLGNEESGINSSLALDLESADWLAVSEDAAVKPQWRHPALALLFASLCIMTVAGNCLVVVAVCTKKYLRNPTGYLIVSLAFADLIVGLVVMPLNSLFEMTRQVWILGLTMCDLFHALDILASTSSIWNLCVISLDRYLAGQDPIGYRDKVSNVRITVAICFVWIMSACLSFPAILFWRTYSPHLYTDQYQCLFTDSWLYVVFSSLVSFYIPLILILFAYGRVFLIATRHSQSLKSGIKKVKCKRKKAEHDSYLSEEQLPTLRIHCGRSNTPQSNGTSPRSILTSGLRAPVGQLSSPNITLSRRLWKKQESCRSLMSERPREDRRECTPISPLLRPGSETGFTSFNTFGVLRHSTRSRLPANSRPSIDRTASMVTVFPSEYGRESTSTILSSSLQPAPPSRRRLGVREKSRQMMKYVHEQRAARTLSIVVGAFILCWMPFFIFSPIMSLCHSCIANQEAVFSIITWAGHLNSMLNPLIYSRFSRDFRRAFKQILTCQRERPTKKAIKTPLSLVFAQLVSITQFWDQHHPGSLSTIVD</sequence>
<dbReference type="SMART" id="SM01381">
    <property type="entry name" value="7TM_GPCR_Srsx"/>
    <property type="match status" value="1"/>
</dbReference>
<evidence type="ECO:0000256" key="4">
    <source>
        <dbReference type="ARBA" id="ARBA00022989"/>
    </source>
</evidence>
<evidence type="ECO:0000313" key="11">
    <source>
        <dbReference type="Proteomes" id="UP000095287"/>
    </source>
</evidence>
<dbReference type="Proteomes" id="UP000095287">
    <property type="component" value="Unplaced"/>
</dbReference>
<keyword evidence="5" id="KW-0297">G-protein coupled receptor</keyword>
<evidence type="ECO:0000256" key="2">
    <source>
        <dbReference type="ARBA" id="ARBA00022475"/>
    </source>
</evidence>
<proteinExistence type="predicted"/>
<evidence type="ECO:0000313" key="12">
    <source>
        <dbReference type="WBParaSite" id="L893_g3185.t1"/>
    </source>
</evidence>
<dbReference type="SUPFAM" id="SSF81321">
    <property type="entry name" value="Family A G protein-coupled receptor-like"/>
    <property type="match status" value="1"/>
</dbReference>
<feature type="transmembrane region" description="Helical" evidence="9">
    <location>
        <begin position="544"/>
        <end position="564"/>
    </location>
</feature>
<feature type="transmembrane region" description="Helical" evidence="9">
    <location>
        <begin position="507"/>
        <end position="532"/>
    </location>
</feature>
<feature type="transmembrane region" description="Helical" evidence="9">
    <location>
        <begin position="199"/>
        <end position="220"/>
    </location>
</feature>
<evidence type="ECO:0000259" key="10">
    <source>
        <dbReference type="PROSITE" id="PS50262"/>
    </source>
</evidence>
<dbReference type="PROSITE" id="PS50262">
    <property type="entry name" value="G_PROTEIN_RECEP_F1_2"/>
    <property type="match status" value="1"/>
</dbReference>
<feature type="transmembrane region" description="Helical" evidence="9">
    <location>
        <begin position="125"/>
        <end position="148"/>
    </location>
</feature>
<reference evidence="12" key="1">
    <citation type="submission" date="2016-11" db="UniProtKB">
        <authorList>
            <consortium name="WormBaseParasite"/>
        </authorList>
    </citation>
    <scope>IDENTIFICATION</scope>
</reference>
<dbReference type="PANTHER" id="PTHR24248:SF185">
    <property type="entry name" value="DOPAMINE RECEPTOR 2"/>
    <property type="match status" value="1"/>
</dbReference>
<dbReference type="Pfam" id="PF00001">
    <property type="entry name" value="7tm_1"/>
    <property type="match status" value="1"/>
</dbReference>
<keyword evidence="8" id="KW-0807">Transducer</keyword>
<accession>A0A1I8A175</accession>
<dbReference type="PANTHER" id="PTHR24248">
    <property type="entry name" value="ADRENERGIC RECEPTOR-RELATED G-PROTEIN COUPLED RECEPTOR"/>
    <property type="match status" value="1"/>
</dbReference>
<dbReference type="AlphaFoldDB" id="A0A1I8A175"/>
<feature type="domain" description="G-protein coupled receptors family 1 profile" evidence="10">
    <location>
        <begin position="140"/>
        <end position="564"/>
    </location>
</feature>
<keyword evidence="6 9" id="KW-0472">Membrane</keyword>
<dbReference type="GO" id="GO:0043410">
    <property type="term" value="P:positive regulation of MAPK cascade"/>
    <property type="evidence" value="ECO:0007669"/>
    <property type="project" value="TreeGrafter"/>
</dbReference>
<dbReference type="GO" id="GO:0004930">
    <property type="term" value="F:G protein-coupled receptor activity"/>
    <property type="evidence" value="ECO:0007669"/>
    <property type="project" value="UniProtKB-KW"/>
</dbReference>
<dbReference type="GO" id="GO:0071880">
    <property type="term" value="P:adenylate cyclase-activating adrenergic receptor signaling pathway"/>
    <property type="evidence" value="ECO:0007669"/>
    <property type="project" value="TreeGrafter"/>
</dbReference>
<evidence type="ECO:0000256" key="5">
    <source>
        <dbReference type="ARBA" id="ARBA00023040"/>
    </source>
</evidence>
<dbReference type="PRINTS" id="PR00237">
    <property type="entry name" value="GPCRRHODOPSN"/>
</dbReference>
<dbReference type="InterPro" id="IPR000276">
    <property type="entry name" value="GPCR_Rhodpsn"/>
</dbReference>
<keyword evidence="11" id="KW-1185">Reference proteome</keyword>
<dbReference type="Gene3D" id="1.20.1070.10">
    <property type="entry name" value="Rhodopsin 7-helix transmembrane proteins"/>
    <property type="match status" value="2"/>
</dbReference>